<sequence>MKIREREVRDKSDNSLIRATETIVADRRCHLTPRLSSELPVAQLSRTPKYYLGLRCSLVGMCTGAFGYMERLETALNLRGNPLGVDAFMDILREMSDAASAPLSGGERGY</sequence>
<reference evidence="1 2" key="1">
    <citation type="journal article" date="2019" name="Int. J. Syst. Evol. Microbiol.">
        <title>The Global Catalogue of Microorganisms (GCM) 10K type strain sequencing project: providing services to taxonomists for standard genome sequencing and annotation.</title>
        <authorList>
            <consortium name="The Broad Institute Genomics Platform"/>
            <consortium name="The Broad Institute Genome Sequencing Center for Infectious Disease"/>
            <person name="Wu L."/>
            <person name="Ma J."/>
        </authorList>
    </citation>
    <scope>NUCLEOTIDE SEQUENCE [LARGE SCALE GENOMIC DNA]</scope>
    <source>
        <strain evidence="1 2">JCM 13318</strain>
    </source>
</reference>
<evidence type="ECO:0000313" key="2">
    <source>
        <dbReference type="Proteomes" id="UP001500177"/>
    </source>
</evidence>
<dbReference type="EMBL" id="BAAALX010000008">
    <property type="protein sequence ID" value="GAA1511811.1"/>
    <property type="molecule type" value="Genomic_DNA"/>
</dbReference>
<protein>
    <submittedName>
        <fullName evidence="1">Uncharacterized protein</fullName>
    </submittedName>
</protein>
<evidence type="ECO:0000313" key="1">
    <source>
        <dbReference type="EMBL" id="GAA1511811.1"/>
    </source>
</evidence>
<gene>
    <name evidence="1" type="ORF">GCM10009690_13560</name>
</gene>
<comment type="caution">
    <text evidence="1">The sequence shown here is derived from an EMBL/GenBank/DDBJ whole genome shotgun (WGS) entry which is preliminary data.</text>
</comment>
<accession>A0ABN2A601</accession>
<proteinExistence type="predicted"/>
<dbReference type="Proteomes" id="UP001500177">
    <property type="component" value="Unassembled WGS sequence"/>
</dbReference>
<organism evidence="1 2">
    <name type="scientific">Brevibacterium permense</name>
    <dbReference type="NCBI Taxonomy" id="234834"/>
    <lineage>
        <taxon>Bacteria</taxon>
        <taxon>Bacillati</taxon>
        <taxon>Actinomycetota</taxon>
        <taxon>Actinomycetes</taxon>
        <taxon>Micrococcales</taxon>
        <taxon>Brevibacteriaceae</taxon>
        <taxon>Brevibacterium</taxon>
    </lineage>
</organism>
<keyword evidence="2" id="KW-1185">Reference proteome</keyword>
<name>A0ABN2A601_9MICO</name>